<dbReference type="KEGG" id="spad:DVK44_11370"/>
<dbReference type="AlphaFoldDB" id="A0A345HND6"/>
<sequence length="69" mass="7858">MRFRVEQNKSVRIIQAAIHSLAIITSFVFLMDSWLFVAPILAAGVINFLLLPRVHHKLLVTKKINEGKC</sequence>
<dbReference type="Proteomes" id="UP000253868">
    <property type="component" value="Chromosome"/>
</dbReference>
<organism evidence="2 3">
    <name type="scientific">Streptomyces paludis</name>
    <dbReference type="NCBI Taxonomy" id="2282738"/>
    <lineage>
        <taxon>Bacteria</taxon>
        <taxon>Bacillati</taxon>
        <taxon>Actinomycetota</taxon>
        <taxon>Actinomycetes</taxon>
        <taxon>Kitasatosporales</taxon>
        <taxon>Streptomycetaceae</taxon>
        <taxon>Streptomyces</taxon>
    </lineage>
</organism>
<evidence type="ECO:0000313" key="3">
    <source>
        <dbReference type="Proteomes" id="UP000253868"/>
    </source>
</evidence>
<proteinExistence type="predicted"/>
<evidence type="ECO:0000256" key="1">
    <source>
        <dbReference type="SAM" id="Phobius"/>
    </source>
</evidence>
<keyword evidence="1" id="KW-0812">Transmembrane</keyword>
<keyword evidence="1" id="KW-1133">Transmembrane helix</keyword>
<protein>
    <submittedName>
        <fullName evidence="2">Uncharacterized protein</fullName>
    </submittedName>
</protein>
<dbReference type="EMBL" id="CP031194">
    <property type="protein sequence ID" value="AXG78210.1"/>
    <property type="molecule type" value="Genomic_DNA"/>
</dbReference>
<feature type="transmembrane region" description="Helical" evidence="1">
    <location>
        <begin position="12"/>
        <end position="30"/>
    </location>
</feature>
<feature type="transmembrane region" description="Helical" evidence="1">
    <location>
        <begin position="36"/>
        <end position="54"/>
    </location>
</feature>
<evidence type="ECO:0000313" key="2">
    <source>
        <dbReference type="EMBL" id="AXG78210.1"/>
    </source>
</evidence>
<name>A0A345HND6_9ACTN</name>
<reference evidence="3" key="1">
    <citation type="submission" date="2018-07" db="EMBL/GenBank/DDBJ databases">
        <authorList>
            <person name="Zhao J."/>
        </authorList>
    </citation>
    <scope>NUCLEOTIDE SEQUENCE [LARGE SCALE GENOMIC DNA]</scope>
    <source>
        <strain evidence="3">GSSD-12</strain>
    </source>
</reference>
<accession>A0A345HND6</accession>
<keyword evidence="1" id="KW-0472">Membrane</keyword>
<gene>
    <name evidence="2" type="ORF">DVK44_11370</name>
</gene>
<keyword evidence="3" id="KW-1185">Reference proteome</keyword>